<organism evidence="1 2">
    <name type="scientific">Marinomonas transparens</name>
    <dbReference type="NCBI Taxonomy" id="2795388"/>
    <lineage>
        <taxon>Bacteria</taxon>
        <taxon>Pseudomonadati</taxon>
        <taxon>Pseudomonadota</taxon>
        <taxon>Gammaproteobacteria</taxon>
        <taxon>Oceanospirillales</taxon>
        <taxon>Oceanospirillaceae</taxon>
        <taxon>Marinomonas</taxon>
    </lineage>
</organism>
<evidence type="ECO:0000313" key="1">
    <source>
        <dbReference type="EMBL" id="MBJ7536945.1"/>
    </source>
</evidence>
<gene>
    <name evidence="1" type="ORF">I8J31_04545</name>
</gene>
<proteinExistence type="predicted"/>
<dbReference type="AlphaFoldDB" id="A0A934JT84"/>
<reference evidence="1" key="1">
    <citation type="submission" date="2020-12" db="EMBL/GenBank/DDBJ databases">
        <title>Marinomonas arctica sp. nov., a psychrotolerant bacterium isolated from the Arctic.</title>
        <authorList>
            <person name="Zhang Y."/>
        </authorList>
    </citation>
    <scope>NUCLEOTIDE SEQUENCE</scope>
    <source>
        <strain evidence="1">C1424</strain>
    </source>
</reference>
<name>A0A934JT84_9GAMM</name>
<comment type="caution">
    <text evidence="1">The sequence shown here is derived from an EMBL/GenBank/DDBJ whole genome shotgun (WGS) entry which is preliminary data.</text>
</comment>
<dbReference type="EMBL" id="JAEMNX010000003">
    <property type="protein sequence ID" value="MBJ7536945.1"/>
    <property type="molecule type" value="Genomic_DNA"/>
</dbReference>
<evidence type="ECO:0000313" key="2">
    <source>
        <dbReference type="Proteomes" id="UP000628710"/>
    </source>
</evidence>
<sequence length="203" mass="23325">MAERYSLPIWEKKGPNNISLKSAFGSWWDKAEEWIKTPLNQMNAETCSVALLKYHAYQKDVTRFSDEPDDLFRKRVKYAEQNAMDAGSKAGFIQIFERLGIGYLEMLEREDAENWDVITLRLSDSQIASNIDLLSYIIQQYGRTCRRYELTVLTPLEMTVGVFEVGHAWSLDVAKQVIEPWEAQSTVQHTAIGHSWTLDVAEA</sequence>
<keyword evidence="2" id="KW-1185">Reference proteome</keyword>
<dbReference type="Proteomes" id="UP000628710">
    <property type="component" value="Unassembled WGS sequence"/>
</dbReference>
<dbReference type="RefSeq" id="WP_199467125.1">
    <property type="nucleotide sequence ID" value="NZ_JAEMNX010000003.1"/>
</dbReference>
<protein>
    <submittedName>
        <fullName evidence="1">Phage tail protein</fullName>
    </submittedName>
</protein>
<accession>A0A934JT84</accession>